<evidence type="ECO:0000313" key="2">
    <source>
        <dbReference type="Proteomes" id="UP000184028"/>
    </source>
</evidence>
<dbReference type="InterPro" id="IPR054500">
    <property type="entry name" value="Phage_fiber_rpt"/>
</dbReference>
<name>A0A1M7ESI2_9FLAO</name>
<accession>A0A1M7ESI2</accession>
<dbReference type="Proteomes" id="UP000184028">
    <property type="component" value="Unassembled WGS sequence"/>
</dbReference>
<gene>
    <name evidence="1" type="ORF">SAMN05444484_10357</name>
</gene>
<proteinExistence type="predicted"/>
<dbReference type="RefSeq" id="WP_068845482.1">
    <property type="nucleotide sequence ID" value="NZ_FRBT01000003.1"/>
</dbReference>
<dbReference type="STRING" id="946677.SAMN05444484_10357"/>
<dbReference type="EMBL" id="FRBT01000003">
    <property type="protein sequence ID" value="SHL94721.1"/>
    <property type="molecule type" value="Genomic_DNA"/>
</dbReference>
<evidence type="ECO:0008006" key="3">
    <source>
        <dbReference type="Google" id="ProtNLM"/>
    </source>
</evidence>
<keyword evidence="2" id="KW-1185">Reference proteome</keyword>
<organism evidence="1 2">
    <name type="scientific">Flavobacterium chilense</name>
    <dbReference type="NCBI Taxonomy" id="946677"/>
    <lineage>
        <taxon>Bacteria</taxon>
        <taxon>Pseudomonadati</taxon>
        <taxon>Bacteroidota</taxon>
        <taxon>Flavobacteriia</taxon>
        <taxon>Flavobacteriales</taxon>
        <taxon>Flavobacteriaceae</taxon>
        <taxon>Flavobacterium</taxon>
    </lineage>
</organism>
<dbReference type="Pfam" id="PF22337">
    <property type="entry name" value="Phage_fiber_rpt"/>
    <property type="match status" value="2"/>
</dbReference>
<protein>
    <recommendedName>
        <fullName evidence="3">Tail fiber protein</fullName>
    </recommendedName>
</protein>
<sequence length="485" mass="51009">MDTNHNRIKVVDLEINEPNKILTTNNSGELEFNDINNIKIDSYNALDYIVSGKALDARQGKVLKDLIDDVNELLASDNVDLNTLQKLGDTIEVIRNSLNILLVNDLSTGGTTKALTAEMGKILQNSKVDKITGKSLLSDTEITRLGTLSNYVHPVNHPANIITQDSSNRFVSDTEKSSWNSKAEVISPTFTGVPAAPTAAAGTNTSQLATTAFVRNATSAASNNSVLLSGDQAKRGILSFDNGPNPSLINGIRTNSGANTFSIGAIFDAEGGTAVSTTVAIAATGYKIETEGFNGILINSKSIYPGSSGIKLNGATGSTAMLFKGQNNGIDTYTLNKTGDIVANTFTGGATLIGIPTAPTAPTGTNTSQIATTAFVQNIARPYKVYTALLSQSGTNAPIATVLENTLGGLPVWSRNSIGLYIANLSGVFTTNKTVFFITGSFGGIVTNGARTSENECTITTVKSDTSVYTDGVMYGTTIEIRVYN</sequence>
<dbReference type="AlphaFoldDB" id="A0A1M7ESI2"/>
<evidence type="ECO:0000313" key="1">
    <source>
        <dbReference type="EMBL" id="SHL94721.1"/>
    </source>
</evidence>
<reference evidence="2" key="1">
    <citation type="submission" date="2016-11" db="EMBL/GenBank/DDBJ databases">
        <authorList>
            <person name="Varghese N."/>
            <person name="Submissions S."/>
        </authorList>
    </citation>
    <scope>NUCLEOTIDE SEQUENCE [LARGE SCALE GENOMIC DNA]</scope>
    <source>
        <strain evidence="2">DSM 24724</strain>
    </source>
</reference>
<dbReference type="OrthoDB" id="1377270at2"/>